<accession>L1NL32</accession>
<evidence type="ECO:0008006" key="4">
    <source>
        <dbReference type="Google" id="ProtNLM"/>
    </source>
</evidence>
<evidence type="ECO:0000313" key="2">
    <source>
        <dbReference type="EMBL" id="EKY04051.1"/>
    </source>
</evidence>
<evidence type="ECO:0000313" key="3">
    <source>
        <dbReference type="Proteomes" id="UP000010433"/>
    </source>
</evidence>
<organism evidence="2 3">
    <name type="scientific">Hoylesella saccharolytica F0055</name>
    <dbReference type="NCBI Taxonomy" id="1127699"/>
    <lineage>
        <taxon>Bacteria</taxon>
        <taxon>Pseudomonadati</taxon>
        <taxon>Bacteroidota</taxon>
        <taxon>Bacteroidia</taxon>
        <taxon>Bacteroidales</taxon>
        <taxon>Prevotellaceae</taxon>
        <taxon>Hoylesella</taxon>
    </lineage>
</organism>
<dbReference type="OrthoDB" id="9760059at2"/>
<name>L1NL32_9BACT</name>
<keyword evidence="1" id="KW-0732">Signal</keyword>
<sequence>MKRNFIFATLVCAAASVFFSTSLHAQTSTYNFIQLGAGDLAAVQKDTKLWTVAGTQIKNAAVLGKAGKVSATHPIESYAASLMADGKELEATKGLKFVTYIHNSNDCKIVGAGKLIFDPTNKEVNKKALSLYGSNLAIVLPNLKKGMKISATFMSQTSTQKRYLTSYNLDAGHTFVEPVSATVHTTAEGTVAQDGAVWLVSTNGLYVYDITLKDADGNLITTYINLQQTETSKDNRIYDLSGRYVGTDFNVLEHGVYILQGRKILK</sequence>
<dbReference type="EMBL" id="AMEP01000014">
    <property type="protein sequence ID" value="EKY04051.1"/>
    <property type="molecule type" value="Genomic_DNA"/>
</dbReference>
<dbReference type="AlphaFoldDB" id="L1NL32"/>
<dbReference type="PATRIC" id="fig|1127699.3.peg.100"/>
<dbReference type="Proteomes" id="UP000010433">
    <property type="component" value="Unassembled WGS sequence"/>
</dbReference>
<dbReference type="RefSeq" id="WP_009162557.1">
    <property type="nucleotide sequence ID" value="NZ_KB290997.1"/>
</dbReference>
<evidence type="ECO:0000256" key="1">
    <source>
        <dbReference type="SAM" id="SignalP"/>
    </source>
</evidence>
<gene>
    <name evidence="2" type="ORF">HMPREF9151_00115</name>
</gene>
<protein>
    <recommendedName>
        <fullName evidence="4">Lipocalin-like domain-containing protein</fullName>
    </recommendedName>
</protein>
<keyword evidence="3" id="KW-1185">Reference proteome</keyword>
<feature type="signal peptide" evidence="1">
    <location>
        <begin position="1"/>
        <end position="25"/>
    </location>
</feature>
<proteinExistence type="predicted"/>
<reference evidence="2 3" key="1">
    <citation type="submission" date="2012-05" db="EMBL/GenBank/DDBJ databases">
        <authorList>
            <person name="Weinstock G."/>
            <person name="Sodergren E."/>
            <person name="Lobos E.A."/>
            <person name="Fulton L."/>
            <person name="Fulton R."/>
            <person name="Courtney L."/>
            <person name="Fronick C."/>
            <person name="O'Laughlin M."/>
            <person name="Godfrey J."/>
            <person name="Wilson R.M."/>
            <person name="Miner T."/>
            <person name="Farmer C."/>
            <person name="Delehaunty K."/>
            <person name="Cordes M."/>
            <person name="Minx P."/>
            <person name="Tomlinson C."/>
            <person name="Chen J."/>
            <person name="Wollam A."/>
            <person name="Pepin K.H."/>
            <person name="Bhonagiri V."/>
            <person name="Zhang X."/>
            <person name="Suruliraj S."/>
            <person name="Warren W."/>
            <person name="Mitreva M."/>
            <person name="Mardis E.R."/>
            <person name="Wilson R.K."/>
        </authorList>
    </citation>
    <scope>NUCLEOTIDE SEQUENCE [LARGE SCALE GENOMIC DNA]</scope>
    <source>
        <strain evidence="2 3">F0055</strain>
    </source>
</reference>
<comment type="caution">
    <text evidence="2">The sequence shown here is derived from an EMBL/GenBank/DDBJ whole genome shotgun (WGS) entry which is preliminary data.</text>
</comment>
<feature type="chain" id="PRO_5003954565" description="Lipocalin-like domain-containing protein" evidence="1">
    <location>
        <begin position="26"/>
        <end position="266"/>
    </location>
</feature>
<dbReference type="STRING" id="1127699.HMPREF9151_00115"/>
<dbReference type="HOGENOM" id="CLU_1004199_0_0_10"/>